<feature type="compositionally biased region" description="Polar residues" evidence="2">
    <location>
        <begin position="34"/>
        <end position="52"/>
    </location>
</feature>
<dbReference type="Proteomes" id="UP000266673">
    <property type="component" value="Unassembled WGS sequence"/>
</dbReference>
<evidence type="ECO:0000256" key="2">
    <source>
        <dbReference type="SAM" id="MobiDB-lite"/>
    </source>
</evidence>
<dbReference type="AlphaFoldDB" id="A0A397V2J0"/>
<sequence>MGLYTLGNRFSDLQIDESVSPENNEKAYDPYGARSSSQESGAPKLQQVQDQIDSTRDEIQSSLIAMAKRGEKLGELEEKTAMLHETSSVFKLQTAKTRKKLWWKDAKMTVILTVVAIIILAVIIVPIVLKAQNKI</sequence>
<dbReference type="GO" id="GO:0016020">
    <property type="term" value="C:membrane"/>
    <property type="evidence" value="ECO:0007669"/>
    <property type="project" value="InterPro"/>
</dbReference>
<name>A0A397V2J0_9GLOM</name>
<protein>
    <submittedName>
        <fullName evidence="5">Synaptobrevin-domain-containing protein</fullName>
    </submittedName>
</protein>
<dbReference type="PROSITE" id="PS50892">
    <property type="entry name" value="V_SNARE"/>
    <property type="match status" value="1"/>
</dbReference>
<organism evidence="5 6">
    <name type="scientific">Gigaspora rosea</name>
    <dbReference type="NCBI Taxonomy" id="44941"/>
    <lineage>
        <taxon>Eukaryota</taxon>
        <taxon>Fungi</taxon>
        <taxon>Fungi incertae sedis</taxon>
        <taxon>Mucoromycota</taxon>
        <taxon>Glomeromycotina</taxon>
        <taxon>Glomeromycetes</taxon>
        <taxon>Diversisporales</taxon>
        <taxon>Gigasporaceae</taxon>
        <taxon>Gigaspora</taxon>
    </lineage>
</organism>
<dbReference type="PRINTS" id="PR00219">
    <property type="entry name" value="SYNAPTOBREVN"/>
</dbReference>
<dbReference type="PIRSF" id="PIRSF005409">
    <property type="entry name" value="Synaptobrevin_euk"/>
    <property type="match status" value="1"/>
</dbReference>
<gene>
    <name evidence="5" type="ORF">C2G38_2039249</name>
</gene>
<feature type="transmembrane region" description="Helical" evidence="3">
    <location>
        <begin position="108"/>
        <end position="129"/>
    </location>
</feature>
<reference evidence="5 6" key="1">
    <citation type="submission" date="2018-06" db="EMBL/GenBank/DDBJ databases">
        <title>Comparative genomics reveals the genomic features of Rhizophagus irregularis, R. cerebriforme, R. diaphanum and Gigaspora rosea, and their symbiotic lifestyle signature.</title>
        <authorList>
            <person name="Morin E."/>
            <person name="San Clemente H."/>
            <person name="Chen E.C.H."/>
            <person name="De La Providencia I."/>
            <person name="Hainaut M."/>
            <person name="Kuo A."/>
            <person name="Kohler A."/>
            <person name="Murat C."/>
            <person name="Tang N."/>
            <person name="Roy S."/>
            <person name="Loubradou J."/>
            <person name="Henrissat B."/>
            <person name="Grigoriev I.V."/>
            <person name="Corradi N."/>
            <person name="Roux C."/>
            <person name="Martin F.M."/>
        </authorList>
    </citation>
    <scope>NUCLEOTIDE SEQUENCE [LARGE SCALE GENOMIC DNA]</scope>
    <source>
        <strain evidence="5 6">DAOM 194757</strain>
    </source>
</reference>
<dbReference type="Gene3D" id="1.20.5.110">
    <property type="match status" value="1"/>
</dbReference>
<evidence type="ECO:0000256" key="3">
    <source>
        <dbReference type="SAM" id="Phobius"/>
    </source>
</evidence>
<evidence type="ECO:0000256" key="1">
    <source>
        <dbReference type="PROSITE-ProRule" id="PRU00290"/>
    </source>
</evidence>
<evidence type="ECO:0000313" key="6">
    <source>
        <dbReference type="Proteomes" id="UP000266673"/>
    </source>
</evidence>
<dbReference type="Pfam" id="PF00957">
    <property type="entry name" value="Synaptobrevin"/>
    <property type="match status" value="1"/>
</dbReference>
<evidence type="ECO:0000313" key="5">
    <source>
        <dbReference type="EMBL" id="RIB15597.1"/>
    </source>
</evidence>
<feature type="region of interest" description="Disordered" evidence="2">
    <location>
        <begin position="15"/>
        <end position="53"/>
    </location>
</feature>
<dbReference type="EMBL" id="QKWP01000733">
    <property type="protein sequence ID" value="RIB15597.1"/>
    <property type="molecule type" value="Genomic_DNA"/>
</dbReference>
<accession>A0A397V2J0</accession>
<evidence type="ECO:0000259" key="4">
    <source>
        <dbReference type="PROSITE" id="PS50892"/>
    </source>
</evidence>
<comment type="caution">
    <text evidence="5">The sequence shown here is derived from an EMBL/GenBank/DDBJ whole genome shotgun (WGS) entry which is preliminary data.</text>
</comment>
<keyword evidence="6" id="KW-1185">Reference proteome</keyword>
<dbReference type="GO" id="GO:0016192">
    <property type="term" value="P:vesicle-mediated transport"/>
    <property type="evidence" value="ECO:0007669"/>
    <property type="project" value="InterPro"/>
</dbReference>
<dbReference type="OrthoDB" id="190375at2759"/>
<dbReference type="InterPro" id="IPR001388">
    <property type="entry name" value="Synaptobrevin-like"/>
</dbReference>
<keyword evidence="3" id="KW-0472">Membrane</keyword>
<keyword evidence="3" id="KW-0812">Transmembrane</keyword>
<dbReference type="InterPro" id="IPR016444">
    <property type="entry name" value="Synaptobrevin/VAMP"/>
</dbReference>
<dbReference type="PANTHER" id="PTHR45701">
    <property type="entry name" value="SYNAPTOBREVIN FAMILY MEMBER"/>
    <property type="match status" value="1"/>
</dbReference>
<dbReference type="SUPFAM" id="SSF58038">
    <property type="entry name" value="SNARE fusion complex"/>
    <property type="match status" value="1"/>
</dbReference>
<dbReference type="STRING" id="44941.A0A397V2J0"/>
<dbReference type="InterPro" id="IPR042855">
    <property type="entry name" value="V_SNARE_CC"/>
</dbReference>
<proteinExistence type="predicted"/>
<keyword evidence="1" id="KW-0175">Coiled coil</keyword>
<keyword evidence="3" id="KW-1133">Transmembrane helix</keyword>
<feature type="domain" description="V-SNARE coiled-coil homology" evidence="4">
    <location>
        <begin position="44"/>
        <end position="104"/>
    </location>
</feature>